<evidence type="ECO:0000256" key="1">
    <source>
        <dbReference type="ARBA" id="ARBA00001933"/>
    </source>
</evidence>
<dbReference type="Proteomes" id="UP001189619">
    <property type="component" value="Chromosome"/>
</dbReference>
<organism evidence="6 7">
    <name type="scientific">Brevibacillus aydinogluensis</name>
    <dbReference type="NCBI Taxonomy" id="927786"/>
    <lineage>
        <taxon>Bacteria</taxon>
        <taxon>Bacillati</taxon>
        <taxon>Bacillota</taxon>
        <taxon>Bacilli</taxon>
        <taxon>Bacillales</taxon>
        <taxon>Paenibacillaceae</taxon>
        <taxon>Brevibacillus</taxon>
    </lineage>
</organism>
<evidence type="ECO:0000256" key="2">
    <source>
        <dbReference type="ARBA" id="ARBA00022576"/>
    </source>
</evidence>
<dbReference type="InterPro" id="IPR015421">
    <property type="entry name" value="PyrdxlP-dep_Trfase_major"/>
</dbReference>
<dbReference type="SUPFAM" id="SSF53383">
    <property type="entry name" value="PLP-dependent transferases"/>
    <property type="match status" value="1"/>
</dbReference>
<dbReference type="CDD" id="cd00609">
    <property type="entry name" value="AAT_like"/>
    <property type="match status" value="1"/>
</dbReference>
<evidence type="ECO:0000256" key="3">
    <source>
        <dbReference type="ARBA" id="ARBA00022679"/>
    </source>
</evidence>
<dbReference type="GO" id="GO:1901605">
    <property type="term" value="P:alpha-amino acid metabolic process"/>
    <property type="evidence" value="ECO:0007669"/>
    <property type="project" value="TreeGrafter"/>
</dbReference>
<proteinExistence type="predicted"/>
<dbReference type="GO" id="GO:0008483">
    <property type="term" value="F:transaminase activity"/>
    <property type="evidence" value="ECO:0007669"/>
    <property type="project" value="UniProtKB-KW"/>
</dbReference>
<dbReference type="GO" id="GO:0030170">
    <property type="term" value="F:pyridoxal phosphate binding"/>
    <property type="evidence" value="ECO:0007669"/>
    <property type="project" value="InterPro"/>
</dbReference>
<comment type="cofactor">
    <cofactor evidence="1">
        <name>pyridoxal 5'-phosphate</name>
        <dbReference type="ChEBI" id="CHEBI:597326"/>
    </cofactor>
</comment>
<dbReference type="Pfam" id="PF00155">
    <property type="entry name" value="Aminotran_1_2"/>
    <property type="match status" value="1"/>
</dbReference>
<evidence type="ECO:0000256" key="4">
    <source>
        <dbReference type="ARBA" id="ARBA00022898"/>
    </source>
</evidence>
<feature type="domain" description="Aminotransferase class I/classII large" evidence="5">
    <location>
        <begin position="7"/>
        <end position="271"/>
    </location>
</feature>
<dbReference type="PANTHER" id="PTHR42790:SF17">
    <property type="entry name" value="TRANSCRIPTIONAL REGULATOR, GNTR FAMILY"/>
    <property type="match status" value="1"/>
</dbReference>
<dbReference type="AlphaFoldDB" id="A0AA48RDT4"/>
<keyword evidence="7" id="KW-1185">Reference proteome</keyword>
<keyword evidence="2" id="KW-0032">Aminotransferase</keyword>
<evidence type="ECO:0000313" key="6">
    <source>
        <dbReference type="EMBL" id="CAJ1002209.1"/>
    </source>
</evidence>
<dbReference type="EMBL" id="OY569118">
    <property type="protein sequence ID" value="CAJ1002209.1"/>
    <property type="molecule type" value="Genomic_DNA"/>
</dbReference>
<evidence type="ECO:0000259" key="5">
    <source>
        <dbReference type="Pfam" id="PF00155"/>
    </source>
</evidence>
<dbReference type="InterPro" id="IPR004839">
    <property type="entry name" value="Aminotransferase_I/II_large"/>
</dbReference>
<name>A0AA48RDT4_9BACL</name>
<evidence type="ECO:0000313" key="7">
    <source>
        <dbReference type="Proteomes" id="UP001189619"/>
    </source>
</evidence>
<accession>A0AA48RDT4</accession>
<dbReference type="InterPro" id="IPR015424">
    <property type="entry name" value="PyrdxlP-dep_Trfase"/>
</dbReference>
<protein>
    <submittedName>
        <fullName evidence="6">Aminotran-1-2 domain-containing protein</fullName>
    </submittedName>
</protein>
<reference evidence="6" key="1">
    <citation type="submission" date="2023-07" db="EMBL/GenBank/DDBJ databases">
        <authorList>
            <person name="Ivanov I."/>
            <person name="Teneva D."/>
            <person name="Stoikov I."/>
        </authorList>
    </citation>
    <scope>NUCLEOTIDE SEQUENCE</scope>
    <source>
        <strain evidence="6">4475</strain>
    </source>
</reference>
<gene>
    <name evidence="6" type="ORF">BSPP4475_07780</name>
</gene>
<keyword evidence="4" id="KW-0663">Pyridoxal phosphate</keyword>
<dbReference type="Gene3D" id="3.40.640.10">
    <property type="entry name" value="Type I PLP-dependent aspartate aminotransferase-like (Major domain)"/>
    <property type="match status" value="1"/>
</dbReference>
<sequence length="287" mass="32667">MISVGLLHRGSTVLLENPSYLYSLQVFQSAGMKLTGLPIDEHGLLPNAVSVSKKQRGRVILYSIPCFHNPTGILLSEKRRQELIQVCNMEQLPMIEDDVYRELWIDEPPPPPLKAMDKHGHVLYLGSLSKTLSPGLRIGWIVGPEPVIDRLSDIKMQIDYGSSSLSQRVAAEWLTSGLYEQHLVFVREQLRTRRTIVLDALETYLHDIATWNVPQGGFFIWLKILPKLSMRELYVKALSEGILLNPGNIYGQESNRYLRLSYGYAPLEDLKQGIYRISRIIRELAKS</sequence>
<dbReference type="PANTHER" id="PTHR42790">
    <property type="entry name" value="AMINOTRANSFERASE"/>
    <property type="match status" value="1"/>
</dbReference>
<dbReference type="KEGG" id="bayd:BSPP4475_07780"/>
<keyword evidence="3" id="KW-0808">Transferase</keyword>
<dbReference type="InterPro" id="IPR050859">
    <property type="entry name" value="Class-I_PLP-dep_aminotransf"/>
</dbReference>